<dbReference type="EMBL" id="CM044704">
    <property type="protein sequence ID" value="KAI5666470.1"/>
    <property type="molecule type" value="Genomic_DNA"/>
</dbReference>
<gene>
    <name evidence="1" type="ORF">M9H77_16323</name>
</gene>
<reference evidence="2" key="1">
    <citation type="journal article" date="2023" name="Nat. Plants">
        <title>Single-cell RNA sequencing provides a high-resolution roadmap for understanding the multicellular compartmentation of specialized metabolism.</title>
        <authorList>
            <person name="Sun S."/>
            <person name="Shen X."/>
            <person name="Li Y."/>
            <person name="Li Y."/>
            <person name="Wang S."/>
            <person name="Li R."/>
            <person name="Zhang H."/>
            <person name="Shen G."/>
            <person name="Guo B."/>
            <person name="Wei J."/>
            <person name="Xu J."/>
            <person name="St-Pierre B."/>
            <person name="Chen S."/>
            <person name="Sun C."/>
        </authorList>
    </citation>
    <scope>NUCLEOTIDE SEQUENCE [LARGE SCALE GENOMIC DNA]</scope>
</reference>
<protein>
    <submittedName>
        <fullName evidence="1">Uncharacterized protein</fullName>
    </submittedName>
</protein>
<evidence type="ECO:0000313" key="2">
    <source>
        <dbReference type="Proteomes" id="UP001060085"/>
    </source>
</evidence>
<proteinExistence type="predicted"/>
<keyword evidence="2" id="KW-1185">Reference proteome</keyword>
<name>A0ACC0B1F4_CATRO</name>
<organism evidence="1 2">
    <name type="scientific">Catharanthus roseus</name>
    <name type="common">Madagascar periwinkle</name>
    <name type="synonym">Vinca rosea</name>
    <dbReference type="NCBI Taxonomy" id="4058"/>
    <lineage>
        <taxon>Eukaryota</taxon>
        <taxon>Viridiplantae</taxon>
        <taxon>Streptophyta</taxon>
        <taxon>Embryophyta</taxon>
        <taxon>Tracheophyta</taxon>
        <taxon>Spermatophyta</taxon>
        <taxon>Magnoliopsida</taxon>
        <taxon>eudicotyledons</taxon>
        <taxon>Gunneridae</taxon>
        <taxon>Pentapetalae</taxon>
        <taxon>asterids</taxon>
        <taxon>lamiids</taxon>
        <taxon>Gentianales</taxon>
        <taxon>Apocynaceae</taxon>
        <taxon>Rauvolfioideae</taxon>
        <taxon>Vinceae</taxon>
        <taxon>Catharanthinae</taxon>
        <taxon>Catharanthus</taxon>
    </lineage>
</organism>
<evidence type="ECO:0000313" key="1">
    <source>
        <dbReference type="EMBL" id="KAI5666470.1"/>
    </source>
</evidence>
<sequence length="955" mass="107615">MAPKPLENGVEGDDEREEEEEEDDSEEEEVEEEEEPRLKYQRMGGSVPSLLASDAASCIAVAERMIALGTQGGSVHILDFLGNQVKEFSAHAAAVNDLCFDIEGEYIGSCSDDGSVVINSLFTDERLKFDYHRPMKAIALDPDYAKKSSRRFVAGGLAGHLYFNVKKWIGYRDQVLHSGEGPIHSVKWRSSLIAWANDAGVKVYDAANDQRITFIERPRGSPRPELLRPHLVWQDDTLLVIGWGTSVKIACIKANKNNSINGTRRHIPMSSMNQVDIVAAFQTTYFISGIAPFGDSLVVLAYIPGEEDGEKDFSSNVPSRQGNAQRPEVRVVTWNSDELATDALPVHGYEHYKAKDYFLAHSPFSGSSYAGGQWAAGDEPLYYIVSPKDVVIAKPRDAEDHISWLLQHGWHEKALAAVEAGPDRSELIDEVGSRYLDHLIVERKYAEAASLCPKLLRGSASAWERWVFHFAQLRQLPVLVPHIPTENPKLRDTVYEVALVTLANNPSSHKDLLSIVKTWPTAIYSASSVISAIEPQLNTSSMTDALQEALAHIYVIDGQYEKAFAFYADLMKPDIFDFIEKHDLYDAMHEKVVQLMMIDCKRAASLLVQHRDLIPPPEVVSQLVAARDKCDSRYFLHLYLHSLFEANPHAGRDYHDIQVELYADYDQKMLLPFLRSSQHYTLEKAYEICVKRDLLREQVFILGRMGNARQALAVIINKLGDIEEAIEFVSMQHDDDLWEELIKQCLNKPEMVGVLLEHTVGNLDPLHIVNMLPNVLEIPRLRDRLVKIITDYRTETSLRNGCNDILKADCVNLLLKYYKEARRAIYLSNEENETRGKRDETGPSQLGDRVPSMKSMEVVKSKTRGGGRCCMCFDPFPIQNISVIVFFCCHAYHTTCLMDSINSVSSKKEVKKSTPKHEVSYYEYENGDADEDEEEEEDTPSGPQMRCILCTTAAS</sequence>
<accession>A0ACC0B1F4</accession>
<comment type="caution">
    <text evidence="1">The sequence shown here is derived from an EMBL/GenBank/DDBJ whole genome shotgun (WGS) entry which is preliminary data.</text>
</comment>
<dbReference type="Proteomes" id="UP001060085">
    <property type="component" value="Linkage Group LG04"/>
</dbReference>